<dbReference type="PANTHER" id="PTHR44846">
    <property type="entry name" value="MANNOSYL-D-GLYCERATE TRANSPORT/METABOLISM SYSTEM REPRESSOR MNGR-RELATED"/>
    <property type="match status" value="1"/>
</dbReference>
<keyword evidence="1" id="KW-0805">Transcription regulation</keyword>
<evidence type="ECO:0000256" key="1">
    <source>
        <dbReference type="ARBA" id="ARBA00023015"/>
    </source>
</evidence>
<reference evidence="4" key="1">
    <citation type="journal article" date="2020" name="Open Forum Infect. Dis.">
        <title>Microbiome restoration by RBX2660 does not preclude recurrence of multidrug-resistant urinary tract infection following subsequent antibiotic exposure: A case report.</title>
        <authorList>
            <person name="Keen E."/>
            <person name="Tasoff P."/>
            <person name="Hink T."/>
            <person name="Reske K."/>
            <person name="Dantas G."/>
            <person name="Kwon J."/>
            <person name="Dubberke E."/>
        </authorList>
    </citation>
    <scope>NUCLEOTIDE SEQUENCE</scope>
    <source>
        <strain evidence="4">Urine_1_19</strain>
    </source>
</reference>
<dbReference type="SMART" id="SM00345">
    <property type="entry name" value="HTH_GNTR"/>
    <property type="match status" value="1"/>
</dbReference>
<dbReference type="InterPro" id="IPR000524">
    <property type="entry name" value="Tscrpt_reg_HTH_GntR"/>
</dbReference>
<dbReference type="Gene3D" id="3.40.1410.10">
    <property type="entry name" value="Chorismate lyase-like"/>
    <property type="match status" value="1"/>
</dbReference>
<dbReference type="InterPro" id="IPR036390">
    <property type="entry name" value="WH_DNA-bd_sf"/>
</dbReference>
<evidence type="ECO:0000256" key="3">
    <source>
        <dbReference type="ARBA" id="ARBA00023163"/>
    </source>
</evidence>
<dbReference type="InterPro" id="IPR050679">
    <property type="entry name" value="Bact_HTH_transcr_reg"/>
</dbReference>
<dbReference type="InterPro" id="IPR011663">
    <property type="entry name" value="UTRA"/>
</dbReference>
<dbReference type="CDD" id="cd07377">
    <property type="entry name" value="WHTH_GntR"/>
    <property type="match status" value="1"/>
</dbReference>
<dbReference type="PANTHER" id="PTHR44846:SF1">
    <property type="entry name" value="MANNOSYL-D-GLYCERATE TRANSPORT_METABOLISM SYSTEM REPRESSOR MNGR-RELATED"/>
    <property type="match status" value="1"/>
</dbReference>
<protein>
    <submittedName>
        <fullName evidence="4">GntR family transcriptional regulator</fullName>
    </submittedName>
</protein>
<dbReference type="SMART" id="SM00866">
    <property type="entry name" value="UTRA"/>
    <property type="match status" value="1"/>
</dbReference>
<dbReference type="Pfam" id="PF00392">
    <property type="entry name" value="GntR"/>
    <property type="match status" value="1"/>
</dbReference>
<accession>A0A6B2HJY0</accession>
<dbReference type="Gene3D" id="1.10.10.10">
    <property type="entry name" value="Winged helix-like DNA-binding domain superfamily/Winged helix DNA-binding domain"/>
    <property type="match status" value="1"/>
</dbReference>
<gene>
    <name evidence="4" type="ORF">GY104_24660</name>
</gene>
<dbReference type="Pfam" id="PF07702">
    <property type="entry name" value="UTRA"/>
    <property type="match status" value="1"/>
</dbReference>
<organism evidence="4">
    <name type="scientific">Klebsiella pneumoniae</name>
    <dbReference type="NCBI Taxonomy" id="573"/>
    <lineage>
        <taxon>Bacteria</taxon>
        <taxon>Pseudomonadati</taxon>
        <taxon>Pseudomonadota</taxon>
        <taxon>Gammaproteobacteria</taxon>
        <taxon>Enterobacterales</taxon>
        <taxon>Enterobacteriaceae</taxon>
        <taxon>Klebsiella/Raoultella group</taxon>
        <taxon>Klebsiella</taxon>
        <taxon>Klebsiella pneumoniae complex</taxon>
    </lineage>
</organism>
<dbReference type="GO" id="GO:0003700">
    <property type="term" value="F:DNA-binding transcription factor activity"/>
    <property type="evidence" value="ECO:0007669"/>
    <property type="project" value="InterPro"/>
</dbReference>
<evidence type="ECO:0000256" key="2">
    <source>
        <dbReference type="ARBA" id="ARBA00023125"/>
    </source>
</evidence>
<proteinExistence type="predicted"/>
<dbReference type="RefSeq" id="WP_032430770.1">
    <property type="nucleotide sequence ID" value="NZ_CP162382.1"/>
</dbReference>
<dbReference type="InterPro" id="IPR036388">
    <property type="entry name" value="WH-like_DNA-bd_sf"/>
</dbReference>
<dbReference type="GO" id="GO:0045892">
    <property type="term" value="P:negative regulation of DNA-templated transcription"/>
    <property type="evidence" value="ECO:0007669"/>
    <property type="project" value="TreeGrafter"/>
</dbReference>
<keyword evidence="3" id="KW-0804">Transcription</keyword>
<evidence type="ECO:0000313" key="4">
    <source>
        <dbReference type="EMBL" id="NDL86525.1"/>
    </source>
</evidence>
<comment type="caution">
    <text evidence="4">The sequence shown here is derived from an EMBL/GenBank/DDBJ whole genome shotgun (WGS) entry which is preliminary data.</text>
</comment>
<dbReference type="InterPro" id="IPR028978">
    <property type="entry name" value="Chorismate_lyase_/UTRA_dom_sf"/>
</dbReference>
<dbReference type="GO" id="GO:0003677">
    <property type="term" value="F:DNA binding"/>
    <property type="evidence" value="ECO:0007669"/>
    <property type="project" value="UniProtKB-KW"/>
</dbReference>
<dbReference type="PROSITE" id="PS50949">
    <property type="entry name" value="HTH_GNTR"/>
    <property type="match status" value="1"/>
</dbReference>
<dbReference type="SUPFAM" id="SSF64288">
    <property type="entry name" value="Chorismate lyase-like"/>
    <property type="match status" value="1"/>
</dbReference>
<dbReference type="EMBL" id="JAAEFK010000034">
    <property type="protein sequence ID" value="NDL86525.1"/>
    <property type="molecule type" value="Genomic_DNA"/>
</dbReference>
<dbReference type="AlphaFoldDB" id="A0A6B2HJY0"/>
<name>A0A6B2HJY0_KLEPN</name>
<dbReference type="SUPFAM" id="SSF46785">
    <property type="entry name" value="Winged helix' DNA-binding domain"/>
    <property type="match status" value="1"/>
</dbReference>
<keyword evidence="2" id="KW-0238">DNA-binding</keyword>
<sequence length="242" mass="27892">MKLDKSSFVPLYRQLISVFYHRIHEGIYPLHSLLPSQKDVAKEFDISLIVVRQAWQEMINEKIIVSQRGYGSIVSKLPDETVFMHSLNGLTHDTGKAVTHEIMAYSESENNVIINNHFPEVGGQGYIYLKRLRFINGVSVSIENNYLNKNIIIDFKFDRYIKSASLYTYLMEETGLEITYADEKIRAIVADKDVAKTLSISVGTPLLSVIRKTYCQNGMFEYTEYIIKSEFYGSIRYNKISE</sequence>